<dbReference type="PANTHER" id="PTHR11941:SF54">
    <property type="entry name" value="ENOYL-COA HYDRATASE, MITOCHONDRIAL"/>
    <property type="match status" value="1"/>
</dbReference>
<evidence type="ECO:0000313" key="2">
    <source>
        <dbReference type="EMBL" id="MFI5675583.1"/>
    </source>
</evidence>
<dbReference type="SUPFAM" id="SSF52096">
    <property type="entry name" value="ClpP/crotonase"/>
    <property type="match status" value="1"/>
</dbReference>
<feature type="region of interest" description="Disordered" evidence="1">
    <location>
        <begin position="293"/>
        <end position="337"/>
    </location>
</feature>
<dbReference type="Proteomes" id="UP001612415">
    <property type="component" value="Unassembled WGS sequence"/>
</dbReference>
<protein>
    <submittedName>
        <fullName evidence="2">Enoyl-CoA hydratase/isomerase family protein</fullName>
    </submittedName>
</protein>
<gene>
    <name evidence="2" type="ORF">ACIA8P_13045</name>
</gene>
<feature type="compositionally biased region" description="Low complexity" evidence="1">
    <location>
        <begin position="306"/>
        <end position="322"/>
    </location>
</feature>
<keyword evidence="3" id="KW-1185">Reference proteome</keyword>
<name>A0ABW7Y0S6_STRCE</name>
<evidence type="ECO:0000313" key="3">
    <source>
        <dbReference type="Proteomes" id="UP001612415"/>
    </source>
</evidence>
<dbReference type="InterPro" id="IPR029045">
    <property type="entry name" value="ClpP/crotonase-like_dom_sf"/>
</dbReference>
<dbReference type="RefSeq" id="WP_398656366.1">
    <property type="nucleotide sequence ID" value="NZ_JBITDC010000004.1"/>
</dbReference>
<dbReference type="Gene3D" id="3.90.226.10">
    <property type="entry name" value="2-enoyl-CoA Hydratase, Chain A, domain 1"/>
    <property type="match status" value="1"/>
</dbReference>
<feature type="region of interest" description="Disordered" evidence="1">
    <location>
        <begin position="1"/>
        <end position="29"/>
    </location>
</feature>
<comment type="caution">
    <text evidence="2">The sequence shown here is derived from an EMBL/GenBank/DDBJ whole genome shotgun (WGS) entry which is preliminary data.</text>
</comment>
<sequence length="337" mass="35993">MRGSEPRFRPAWSPTPERSPTPDRSPAPAWCPGTRPCCRTPVGSSGSLRELRTLLTRLADDSTVRVIVFSSADPEFFPAHVDMRIGENMDVLQELAASAPADVNVFQAVGELIRHQPQVTIVKLAGKARGGGAEFVAAADMAFAATETAGIGQIEALMGIVPGGGGTQYLRNRVGRNRALEVVLTADLFDAGTAASYGWINRALPADELDAYVDRVARNIAALPDGVIEAAKRSLPADDFQEGLLRENDAWASQFDVPAAQKLISRGLRNGAQTPAGERDLEGLMRGVARRLPDVHPHTEAPGPVARRASGRSGAALGRRCGTPFRRRARVPRVPTG</sequence>
<organism evidence="2 3">
    <name type="scientific">Streptomyces cellulosae</name>
    <dbReference type="NCBI Taxonomy" id="1968"/>
    <lineage>
        <taxon>Bacteria</taxon>
        <taxon>Bacillati</taxon>
        <taxon>Actinomycetota</taxon>
        <taxon>Actinomycetes</taxon>
        <taxon>Kitasatosporales</taxon>
        <taxon>Streptomycetaceae</taxon>
        <taxon>Streptomyces</taxon>
    </lineage>
</organism>
<evidence type="ECO:0000256" key="1">
    <source>
        <dbReference type="SAM" id="MobiDB-lite"/>
    </source>
</evidence>
<dbReference type="PANTHER" id="PTHR11941">
    <property type="entry name" value="ENOYL-COA HYDRATASE-RELATED"/>
    <property type="match status" value="1"/>
</dbReference>
<accession>A0ABW7Y0S6</accession>
<dbReference type="Pfam" id="PF00378">
    <property type="entry name" value="ECH_1"/>
    <property type="match status" value="1"/>
</dbReference>
<dbReference type="EMBL" id="JBITDC010000004">
    <property type="protein sequence ID" value="MFI5675583.1"/>
    <property type="molecule type" value="Genomic_DNA"/>
</dbReference>
<reference evidence="2 3" key="1">
    <citation type="submission" date="2024-10" db="EMBL/GenBank/DDBJ databases">
        <title>The Natural Products Discovery Center: Release of the First 8490 Sequenced Strains for Exploring Actinobacteria Biosynthetic Diversity.</title>
        <authorList>
            <person name="Kalkreuter E."/>
            <person name="Kautsar S.A."/>
            <person name="Yang D."/>
            <person name="Bader C.D."/>
            <person name="Teijaro C.N."/>
            <person name="Fluegel L."/>
            <person name="Davis C.M."/>
            <person name="Simpson J.R."/>
            <person name="Lauterbach L."/>
            <person name="Steele A.D."/>
            <person name="Gui C."/>
            <person name="Meng S."/>
            <person name="Li G."/>
            <person name="Viehrig K."/>
            <person name="Ye F."/>
            <person name="Su P."/>
            <person name="Kiefer A.F."/>
            <person name="Nichols A."/>
            <person name="Cepeda A.J."/>
            <person name="Yan W."/>
            <person name="Fan B."/>
            <person name="Jiang Y."/>
            <person name="Adhikari A."/>
            <person name="Zheng C.-J."/>
            <person name="Schuster L."/>
            <person name="Cowan T.M."/>
            <person name="Smanski M.J."/>
            <person name="Chevrette M.G."/>
            <person name="De Carvalho L.P.S."/>
            <person name="Shen B."/>
        </authorList>
    </citation>
    <scope>NUCLEOTIDE SEQUENCE [LARGE SCALE GENOMIC DNA]</scope>
    <source>
        <strain evidence="2 3">NPDC051599</strain>
    </source>
</reference>
<dbReference type="InterPro" id="IPR001753">
    <property type="entry name" value="Enoyl-CoA_hydra/iso"/>
</dbReference>
<proteinExistence type="predicted"/>
<dbReference type="CDD" id="cd06558">
    <property type="entry name" value="crotonase-like"/>
    <property type="match status" value="1"/>
</dbReference>